<sequence length="350" mass="38345">MSRSDGTIRYGSVTPRTPTTPTFEQLLRASCDGSRWSGTNSPTYFREHDMEDQGHDYQRKSVLAKVKEKARRWRQNLGKKKGVDQDNGTPSWAVSLKEEEDDGDDDAEYLGAPMYESELAPEICRENARQHPRANPVISEKHILPNSPRQGNPLPMSNSPSSNVHVNISVTSNLPVNSSTSPNKTLAMSTSAPNHENTSKMQGLTIGAQPDATSGGRADVDVARQNPAIPKQNPESPKQNVTSLKQKTWDKGISVKEYLSHKLEPGEDDRALSKAITEAMSPRKARDNGNSPTSNIGIVEKVKDAFNAFLQGGESSSLSNAHPFTRHAPISNTTSEIVEEETHGRIPQAN</sequence>
<dbReference type="EMBL" id="CM042882">
    <property type="protein sequence ID" value="KAI4383863.1"/>
    <property type="molecule type" value="Genomic_DNA"/>
</dbReference>
<dbReference type="Proteomes" id="UP001057402">
    <property type="component" value="Chromosome 3"/>
</dbReference>
<comment type="caution">
    <text evidence="1">The sequence shown here is derived from an EMBL/GenBank/DDBJ whole genome shotgun (WGS) entry which is preliminary data.</text>
</comment>
<proteinExistence type="predicted"/>
<name>A0ACB9RXW4_9MYRT</name>
<gene>
    <name evidence="1" type="ORF">MLD38_009658</name>
</gene>
<keyword evidence="2" id="KW-1185">Reference proteome</keyword>
<evidence type="ECO:0000313" key="2">
    <source>
        <dbReference type="Proteomes" id="UP001057402"/>
    </source>
</evidence>
<reference evidence="2" key="1">
    <citation type="journal article" date="2023" name="Front. Plant Sci.">
        <title>Chromosomal-level genome assembly of Melastoma candidum provides insights into trichome evolution.</title>
        <authorList>
            <person name="Zhong Y."/>
            <person name="Wu W."/>
            <person name="Sun C."/>
            <person name="Zou P."/>
            <person name="Liu Y."/>
            <person name="Dai S."/>
            <person name="Zhou R."/>
        </authorList>
    </citation>
    <scope>NUCLEOTIDE SEQUENCE [LARGE SCALE GENOMIC DNA]</scope>
</reference>
<accession>A0ACB9RXW4</accession>
<protein>
    <submittedName>
        <fullName evidence="1">Uncharacterized protein</fullName>
    </submittedName>
</protein>
<evidence type="ECO:0000313" key="1">
    <source>
        <dbReference type="EMBL" id="KAI4383863.1"/>
    </source>
</evidence>
<organism evidence="1 2">
    <name type="scientific">Melastoma candidum</name>
    <dbReference type="NCBI Taxonomy" id="119954"/>
    <lineage>
        <taxon>Eukaryota</taxon>
        <taxon>Viridiplantae</taxon>
        <taxon>Streptophyta</taxon>
        <taxon>Embryophyta</taxon>
        <taxon>Tracheophyta</taxon>
        <taxon>Spermatophyta</taxon>
        <taxon>Magnoliopsida</taxon>
        <taxon>eudicotyledons</taxon>
        <taxon>Gunneridae</taxon>
        <taxon>Pentapetalae</taxon>
        <taxon>rosids</taxon>
        <taxon>malvids</taxon>
        <taxon>Myrtales</taxon>
        <taxon>Melastomataceae</taxon>
        <taxon>Melastomatoideae</taxon>
        <taxon>Melastomateae</taxon>
        <taxon>Melastoma</taxon>
    </lineage>
</organism>